<protein>
    <submittedName>
        <fullName evidence="2">Uncharacterized protein</fullName>
    </submittedName>
</protein>
<evidence type="ECO:0000313" key="3">
    <source>
        <dbReference type="Proteomes" id="UP000837857"/>
    </source>
</evidence>
<feature type="non-terminal residue" evidence="2">
    <location>
        <position position="1"/>
    </location>
</feature>
<organism evidence="2 3">
    <name type="scientific">Iphiclides podalirius</name>
    <name type="common">scarce swallowtail</name>
    <dbReference type="NCBI Taxonomy" id="110791"/>
    <lineage>
        <taxon>Eukaryota</taxon>
        <taxon>Metazoa</taxon>
        <taxon>Ecdysozoa</taxon>
        <taxon>Arthropoda</taxon>
        <taxon>Hexapoda</taxon>
        <taxon>Insecta</taxon>
        <taxon>Pterygota</taxon>
        <taxon>Neoptera</taxon>
        <taxon>Endopterygota</taxon>
        <taxon>Lepidoptera</taxon>
        <taxon>Glossata</taxon>
        <taxon>Ditrysia</taxon>
        <taxon>Papilionoidea</taxon>
        <taxon>Papilionidae</taxon>
        <taxon>Papilioninae</taxon>
        <taxon>Iphiclides</taxon>
    </lineage>
</organism>
<accession>A0ABN8ISM0</accession>
<keyword evidence="1" id="KW-1133">Transmembrane helix</keyword>
<keyword evidence="1" id="KW-0472">Membrane</keyword>
<name>A0ABN8ISM0_9NEOP</name>
<reference evidence="2" key="1">
    <citation type="submission" date="2022-03" db="EMBL/GenBank/DDBJ databases">
        <authorList>
            <person name="Martin H S."/>
        </authorList>
    </citation>
    <scope>NUCLEOTIDE SEQUENCE</scope>
</reference>
<feature type="transmembrane region" description="Helical" evidence="1">
    <location>
        <begin position="84"/>
        <end position="105"/>
    </location>
</feature>
<gene>
    <name evidence="2" type="ORF">IPOD504_LOCUS13131</name>
</gene>
<evidence type="ECO:0000256" key="1">
    <source>
        <dbReference type="SAM" id="Phobius"/>
    </source>
</evidence>
<keyword evidence="1" id="KW-0812">Transmembrane</keyword>
<dbReference type="EMBL" id="OW152816">
    <property type="protein sequence ID" value="CAH2065782.1"/>
    <property type="molecule type" value="Genomic_DNA"/>
</dbReference>
<evidence type="ECO:0000313" key="2">
    <source>
        <dbReference type="EMBL" id="CAH2065782.1"/>
    </source>
</evidence>
<dbReference type="Proteomes" id="UP000837857">
    <property type="component" value="Chromosome 4"/>
</dbReference>
<proteinExistence type="predicted"/>
<sequence length="124" mass="13513">MSKPVEPEAGLREVRVDVRRPRHPVPYGGKVPKTSERNPDFVYVNPAYVGSLNSVSDARVQQPPTSVIREQYWTCSKWSFAQRIMAIAVGVLSGAVIGLALTIALRSGDTDVIGGLFRSHPAPD</sequence>
<keyword evidence="3" id="KW-1185">Reference proteome</keyword>